<comment type="caution">
    <text evidence="1">The sequence shown here is derived from an EMBL/GenBank/DDBJ whole genome shotgun (WGS) entry which is preliminary data.</text>
</comment>
<protein>
    <submittedName>
        <fullName evidence="1">Uncharacterized protein</fullName>
    </submittedName>
</protein>
<gene>
    <name evidence="1" type="ORF">FEM48_ZijujUnG0028700</name>
</gene>
<accession>A0A978U9L0</accession>
<dbReference type="Proteomes" id="UP000813462">
    <property type="component" value="Unassembled WGS sequence"/>
</dbReference>
<sequence>MNGAMTFLLCRALKQKPDITYGALLNRMGEAIHQVNAERCLPSGILRKMFGHEVVQEPMLSSSENFDVNTKNLFYDAHR</sequence>
<dbReference type="AlphaFoldDB" id="A0A978U9L0"/>
<evidence type="ECO:0000313" key="1">
    <source>
        <dbReference type="EMBL" id="KAH7511273.1"/>
    </source>
</evidence>
<proteinExistence type="predicted"/>
<name>A0A978U9L0_ZIZJJ</name>
<reference evidence="1" key="1">
    <citation type="journal article" date="2021" name="Front. Plant Sci.">
        <title>Chromosome-Scale Genome Assembly for Chinese Sour Jujube and Insights Into Its Genome Evolution and Domestication Signature.</title>
        <authorList>
            <person name="Shen L.-Y."/>
            <person name="Luo H."/>
            <person name="Wang X.-L."/>
            <person name="Wang X.-M."/>
            <person name="Qiu X.-J."/>
            <person name="Liu H."/>
            <person name="Zhou S.-S."/>
            <person name="Jia K.-H."/>
            <person name="Nie S."/>
            <person name="Bao Y.-T."/>
            <person name="Zhang R.-G."/>
            <person name="Yun Q.-Z."/>
            <person name="Chai Y.-H."/>
            <person name="Lu J.-Y."/>
            <person name="Li Y."/>
            <person name="Zhao S.-W."/>
            <person name="Mao J.-F."/>
            <person name="Jia S.-G."/>
            <person name="Mao Y.-M."/>
        </authorList>
    </citation>
    <scope>NUCLEOTIDE SEQUENCE</scope>
    <source>
        <strain evidence="1">AT0</strain>
        <tissue evidence="1">Leaf</tissue>
    </source>
</reference>
<evidence type="ECO:0000313" key="2">
    <source>
        <dbReference type="Proteomes" id="UP000813462"/>
    </source>
</evidence>
<organism evidence="1 2">
    <name type="scientific">Ziziphus jujuba var. spinosa</name>
    <dbReference type="NCBI Taxonomy" id="714518"/>
    <lineage>
        <taxon>Eukaryota</taxon>
        <taxon>Viridiplantae</taxon>
        <taxon>Streptophyta</taxon>
        <taxon>Embryophyta</taxon>
        <taxon>Tracheophyta</taxon>
        <taxon>Spermatophyta</taxon>
        <taxon>Magnoliopsida</taxon>
        <taxon>eudicotyledons</taxon>
        <taxon>Gunneridae</taxon>
        <taxon>Pentapetalae</taxon>
        <taxon>rosids</taxon>
        <taxon>fabids</taxon>
        <taxon>Rosales</taxon>
        <taxon>Rhamnaceae</taxon>
        <taxon>Paliureae</taxon>
        <taxon>Ziziphus</taxon>
    </lineage>
</organism>
<dbReference type="EMBL" id="JAEACU010000158">
    <property type="protein sequence ID" value="KAH7511273.1"/>
    <property type="molecule type" value="Genomic_DNA"/>
</dbReference>
<dbReference type="Gene3D" id="3.40.50.12660">
    <property type="match status" value="1"/>
</dbReference>